<dbReference type="CDD" id="cd04496">
    <property type="entry name" value="SSB_OBF"/>
    <property type="match status" value="1"/>
</dbReference>
<dbReference type="PANTHER" id="PTHR10302:SF27">
    <property type="entry name" value="SINGLE-STRANDED DNA-BINDING PROTEIN"/>
    <property type="match status" value="1"/>
</dbReference>
<dbReference type="NCBIfam" id="TIGR00621">
    <property type="entry name" value="ssb"/>
    <property type="match status" value="1"/>
</dbReference>
<dbReference type="Gene3D" id="2.40.50.140">
    <property type="entry name" value="Nucleic acid-binding proteins"/>
    <property type="match status" value="1"/>
</dbReference>
<sequence length="166" mass="18370">MNQVGLVGRVTKDPVLRQLSEGRIHASFTIAINRNYKNNEGIVEADFVQCSAWGRLAERIAEYCGKGSLIGVNGRLQSRSYTNKENKKVYSTEVQIDDVRFYILKIPANKVQKEKNVSEGAQVAESSATFDFGENQTIAVGTTPSGSNELLNSFELPKTEEALPIR</sequence>
<dbReference type="EMBL" id="OBQC01000001">
    <property type="protein sequence ID" value="SOC34757.1"/>
    <property type="molecule type" value="Genomic_DNA"/>
</dbReference>
<dbReference type="OrthoDB" id="9809878at2"/>
<dbReference type="GO" id="GO:0009295">
    <property type="term" value="C:nucleoid"/>
    <property type="evidence" value="ECO:0007669"/>
    <property type="project" value="TreeGrafter"/>
</dbReference>
<evidence type="ECO:0000313" key="5">
    <source>
        <dbReference type="Proteomes" id="UP000219252"/>
    </source>
</evidence>
<protein>
    <recommendedName>
        <fullName evidence="2 3">Single-stranded DNA-binding protein</fullName>
        <shortName evidence="2">SSB</shortName>
    </recommendedName>
</protein>
<evidence type="ECO:0000256" key="3">
    <source>
        <dbReference type="RuleBase" id="RU000524"/>
    </source>
</evidence>
<reference evidence="5" key="1">
    <citation type="submission" date="2017-08" db="EMBL/GenBank/DDBJ databases">
        <authorList>
            <person name="Varghese N."/>
            <person name="Submissions S."/>
        </authorList>
    </citation>
    <scope>NUCLEOTIDE SEQUENCE [LARGE SCALE GENOMIC DNA]</scope>
    <source>
        <strain evidence="5">JC23</strain>
    </source>
</reference>
<comment type="subunit">
    <text evidence="2">Homotetramer.</text>
</comment>
<dbReference type="PANTHER" id="PTHR10302">
    <property type="entry name" value="SINGLE-STRANDED DNA-BINDING PROTEIN"/>
    <property type="match status" value="1"/>
</dbReference>
<dbReference type="Pfam" id="PF00436">
    <property type="entry name" value="SSB"/>
    <property type="match status" value="1"/>
</dbReference>
<evidence type="ECO:0000256" key="2">
    <source>
        <dbReference type="HAMAP-Rule" id="MF_00984"/>
    </source>
</evidence>
<name>A0A285TZ86_9BACL</name>
<organism evidence="4 5">
    <name type="scientific">Ureibacillus acetophenoni</name>
    <dbReference type="NCBI Taxonomy" id="614649"/>
    <lineage>
        <taxon>Bacteria</taxon>
        <taxon>Bacillati</taxon>
        <taxon>Bacillota</taxon>
        <taxon>Bacilli</taxon>
        <taxon>Bacillales</taxon>
        <taxon>Caryophanaceae</taxon>
        <taxon>Ureibacillus</taxon>
    </lineage>
</organism>
<dbReference type="InterPro" id="IPR012340">
    <property type="entry name" value="NA-bd_OB-fold"/>
</dbReference>
<dbReference type="InterPro" id="IPR000424">
    <property type="entry name" value="Primosome_PriB/ssb"/>
</dbReference>
<dbReference type="AlphaFoldDB" id="A0A285TZ86"/>
<accession>A0A285TZ86</accession>
<dbReference type="Proteomes" id="UP000219252">
    <property type="component" value="Unassembled WGS sequence"/>
</dbReference>
<proteinExistence type="inferred from homology"/>
<comment type="caution">
    <text evidence="2">Lacks conserved residue(s) required for the propagation of feature annotation.</text>
</comment>
<dbReference type="InterPro" id="IPR011344">
    <property type="entry name" value="ssDNA-bd"/>
</dbReference>
<dbReference type="PROSITE" id="PS50935">
    <property type="entry name" value="SSB"/>
    <property type="match status" value="1"/>
</dbReference>
<dbReference type="GO" id="GO:0003697">
    <property type="term" value="F:single-stranded DNA binding"/>
    <property type="evidence" value="ECO:0007669"/>
    <property type="project" value="UniProtKB-UniRule"/>
</dbReference>
<evidence type="ECO:0000256" key="1">
    <source>
        <dbReference type="ARBA" id="ARBA00023125"/>
    </source>
</evidence>
<keyword evidence="1 2" id="KW-0238">DNA-binding</keyword>
<evidence type="ECO:0000313" key="4">
    <source>
        <dbReference type="EMBL" id="SOC34757.1"/>
    </source>
</evidence>
<dbReference type="HAMAP" id="MF_00984">
    <property type="entry name" value="SSB"/>
    <property type="match status" value="1"/>
</dbReference>
<dbReference type="SUPFAM" id="SSF50249">
    <property type="entry name" value="Nucleic acid-binding proteins"/>
    <property type="match status" value="1"/>
</dbReference>
<dbReference type="GO" id="GO:0006260">
    <property type="term" value="P:DNA replication"/>
    <property type="evidence" value="ECO:0007669"/>
    <property type="project" value="InterPro"/>
</dbReference>
<keyword evidence="5" id="KW-1185">Reference proteome</keyword>
<gene>
    <name evidence="4" type="ORF">SAMN05877842_10193</name>
</gene>